<dbReference type="GO" id="GO:0010181">
    <property type="term" value="F:FMN binding"/>
    <property type="evidence" value="ECO:0007669"/>
    <property type="project" value="InterPro"/>
</dbReference>
<dbReference type="SMART" id="SM00903">
    <property type="entry name" value="Flavin_Reduct"/>
    <property type="match status" value="1"/>
</dbReference>
<dbReference type="Proteomes" id="UP001179600">
    <property type="component" value="Chromosome"/>
</dbReference>
<reference evidence="6" key="1">
    <citation type="submission" date="2023-01" db="EMBL/GenBank/DDBJ databases">
        <title>Oxazolidinone resistance genes in florfenicol resistant enterococci from beef cattle and veal calves at slaughter.</title>
        <authorList>
            <person name="Biggel M."/>
        </authorList>
    </citation>
    <scope>NUCLEOTIDE SEQUENCE</scope>
    <source>
        <strain evidence="6">K204-1</strain>
    </source>
</reference>
<evidence type="ECO:0000256" key="3">
    <source>
        <dbReference type="ARBA" id="ARBA00022643"/>
    </source>
</evidence>
<dbReference type="GO" id="GO:0016646">
    <property type="term" value="F:oxidoreductase activity, acting on the CH-NH group of donors, NAD or NADP as acceptor"/>
    <property type="evidence" value="ECO:0007669"/>
    <property type="project" value="UniProtKB-ARBA"/>
</dbReference>
<gene>
    <name evidence="6" type="ORF">PML95_02925</name>
</gene>
<name>A0AAF0BGM9_9ENTE</name>
<dbReference type="SUPFAM" id="SSF50475">
    <property type="entry name" value="FMN-binding split barrel"/>
    <property type="match status" value="1"/>
</dbReference>
<keyword evidence="3" id="KW-0288">FMN</keyword>
<proteinExistence type="inferred from homology"/>
<dbReference type="AlphaFoldDB" id="A0AAF0BGM9"/>
<dbReference type="PANTHER" id="PTHR33798">
    <property type="entry name" value="FLAVOPROTEIN OXYGENASE"/>
    <property type="match status" value="1"/>
</dbReference>
<evidence type="ECO:0000259" key="5">
    <source>
        <dbReference type="SMART" id="SM00903"/>
    </source>
</evidence>
<accession>A0AAF0BGM9</accession>
<dbReference type="Gene3D" id="2.30.110.10">
    <property type="entry name" value="Electron Transport, Fmn-binding Protein, Chain A"/>
    <property type="match status" value="1"/>
</dbReference>
<protein>
    <submittedName>
        <fullName evidence="6">Flavin reductase family protein</fullName>
    </submittedName>
</protein>
<dbReference type="RefSeq" id="WP_248853099.1">
    <property type="nucleotide sequence ID" value="NZ_CP097053.1"/>
</dbReference>
<organism evidence="6 7">
    <name type="scientific">Vagococcus lutrae</name>
    <dbReference type="NCBI Taxonomy" id="81947"/>
    <lineage>
        <taxon>Bacteria</taxon>
        <taxon>Bacillati</taxon>
        <taxon>Bacillota</taxon>
        <taxon>Bacilli</taxon>
        <taxon>Lactobacillales</taxon>
        <taxon>Enterococcaceae</taxon>
        <taxon>Vagococcus</taxon>
    </lineage>
</organism>
<evidence type="ECO:0000313" key="6">
    <source>
        <dbReference type="EMBL" id="WCG23209.1"/>
    </source>
</evidence>
<comment type="similarity">
    <text evidence="4">Belongs to the flavoredoxin family.</text>
</comment>
<keyword evidence="2" id="KW-0285">Flavoprotein</keyword>
<dbReference type="InterPro" id="IPR012349">
    <property type="entry name" value="Split_barrel_FMN-bd"/>
</dbReference>
<dbReference type="Pfam" id="PF01613">
    <property type="entry name" value="Flavin_Reduct"/>
    <property type="match status" value="1"/>
</dbReference>
<evidence type="ECO:0000256" key="4">
    <source>
        <dbReference type="ARBA" id="ARBA00038054"/>
    </source>
</evidence>
<dbReference type="InterPro" id="IPR002563">
    <property type="entry name" value="Flavin_Rdtase-like_dom"/>
</dbReference>
<evidence type="ECO:0000313" key="7">
    <source>
        <dbReference type="Proteomes" id="UP001179600"/>
    </source>
</evidence>
<sequence>MITLKPEDLSTQDNYKLLVGSVIPRPIALVTTQSEEGLVNLAPFSFFNVVSSNPPVLSLSVQRMNGEMKDTARHLLATKEAVLHIVDQENVAEANKTAATLPAEMSELSVSNFETIPSDVVRVPAVKPAKARYETTVLEYVPVKKEESVTADFFLLEIKAYHLDETIYEAGRINPKTLGAVSRLAGDNYAEIGKLFSIARPE</sequence>
<evidence type="ECO:0000256" key="1">
    <source>
        <dbReference type="ARBA" id="ARBA00001917"/>
    </source>
</evidence>
<comment type="cofactor">
    <cofactor evidence="1">
        <name>FMN</name>
        <dbReference type="ChEBI" id="CHEBI:58210"/>
    </cofactor>
</comment>
<feature type="domain" description="Flavin reductase like" evidence="5">
    <location>
        <begin position="20"/>
        <end position="170"/>
    </location>
</feature>
<evidence type="ECO:0000256" key="2">
    <source>
        <dbReference type="ARBA" id="ARBA00022630"/>
    </source>
</evidence>
<dbReference type="PANTHER" id="PTHR33798:SF5">
    <property type="entry name" value="FLAVIN REDUCTASE LIKE DOMAIN-CONTAINING PROTEIN"/>
    <property type="match status" value="1"/>
</dbReference>
<dbReference type="EMBL" id="CP116507">
    <property type="protein sequence ID" value="WCG23209.1"/>
    <property type="molecule type" value="Genomic_DNA"/>
</dbReference>